<dbReference type="SUPFAM" id="SSF81383">
    <property type="entry name" value="F-box domain"/>
    <property type="match status" value="1"/>
</dbReference>
<dbReference type="KEGG" id="pavi:110747113"/>
<dbReference type="PROSITE" id="PS50181">
    <property type="entry name" value="FBOX"/>
    <property type="match status" value="1"/>
</dbReference>
<dbReference type="Proteomes" id="UP000515124">
    <property type="component" value="Unplaced"/>
</dbReference>
<dbReference type="InterPro" id="IPR053197">
    <property type="entry name" value="F-box_SCFL_complex_component"/>
</dbReference>
<evidence type="ECO:0000313" key="3">
    <source>
        <dbReference type="RefSeq" id="XP_021803009.1"/>
    </source>
</evidence>
<accession>A0A6P5RJ46</accession>
<dbReference type="InterPro" id="IPR001810">
    <property type="entry name" value="F-box_dom"/>
</dbReference>
<organism evidence="2 3">
    <name type="scientific">Prunus avium</name>
    <name type="common">Cherry</name>
    <name type="synonym">Cerasus avium</name>
    <dbReference type="NCBI Taxonomy" id="42229"/>
    <lineage>
        <taxon>Eukaryota</taxon>
        <taxon>Viridiplantae</taxon>
        <taxon>Streptophyta</taxon>
        <taxon>Embryophyta</taxon>
        <taxon>Tracheophyta</taxon>
        <taxon>Spermatophyta</taxon>
        <taxon>Magnoliopsida</taxon>
        <taxon>eudicotyledons</taxon>
        <taxon>Gunneridae</taxon>
        <taxon>Pentapetalae</taxon>
        <taxon>rosids</taxon>
        <taxon>fabids</taxon>
        <taxon>Rosales</taxon>
        <taxon>Rosaceae</taxon>
        <taxon>Amygdaloideae</taxon>
        <taxon>Amygdaleae</taxon>
        <taxon>Prunus</taxon>
    </lineage>
</organism>
<reference evidence="3" key="1">
    <citation type="submission" date="2025-08" db="UniProtKB">
        <authorList>
            <consortium name="RefSeq"/>
        </authorList>
    </citation>
    <scope>IDENTIFICATION</scope>
</reference>
<name>A0A6P5RJ46_PRUAV</name>
<gene>
    <name evidence="3" type="primary">LOC110747113</name>
</gene>
<dbReference type="PANTHER" id="PTHR34223:SF51">
    <property type="entry name" value="OS06G0556300 PROTEIN"/>
    <property type="match status" value="1"/>
</dbReference>
<keyword evidence="2" id="KW-1185">Reference proteome</keyword>
<dbReference type="GeneID" id="110747113"/>
<proteinExistence type="predicted"/>
<dbReference type="Gene3D" id="3.80.10.10">
    <property type="entry name" value="Ribonuclease Inhibitor"/>
    <property type="match status" value="1"/>
</dbReference>
<evidence type="ECO:0000313" key="2">
    <source>
        <dbReference type="Proteomes" id="UP000515124"/>
    </source>
</evidence>
<dbReference type="Gene3D" id="1.20.1280.50">
    <property type="match status" value="1"/>
</dbReference>
<dbReference type="Pfam" id="PF24758">
    <property type="entry name" value="LRR_At5g56370"/>
    <property type="match status" value="1"/>
</dbReference>
<feature type="domain" description="F-box" evidence="1">
    <location>
        <begin position="36"/>
        <end position="68"/>
    </location>
</feature>
<dbReference type="InterPro" id="IPR032675">
    <property type="entry name" value="LRR_dom_sf"/>
</dbReference>
<dbReference type="InterPro" id="IPR036047">
    <property type="entry name" value="F-box-like_dom_sf"/>
</dbReference>
<dbReference type="RefSeq" id="XP_021803009.1">
    <property type="nucleotide sequence ID" value="XM_021947317.1"/>
</dbReference>
<dbReference type="PANTHER" id="PTHR34223">
    <property type="entry name" value="OS11G0201299 PROTEIN"/>
    <property type="match status" value="1"/>
</dbReference>
<dbReference type="Pfam" id="PF08387">
    <property type="entry name" value="FBD"/>
    <property type="match status" value="1"/>
</dbReference>
<evidence type="ECO:0000259" key="1">
    <source>
        <dbReference type="PROSITE" id="PS50181"/>
    </source>
</evidence>
<dbReference type="SUPFAM" id="SSF52047">
    <property type="entry name" value="RNI-like"/>
    <property type="match status" value="1"/>
</dbReference>
<dbReference type="InterPro" id="IPR055411">
    <property type="entry name" value="LRR_FXL15/At3g58940/PEG3-like"/>
</dbReference>
<dbReference type="AlphaFoldDB" id="A0A6P5RJ46"/>
<sequence>MYFLFERFLLVMVRKRKLGASASYGAEDANCAENTIDRFSNLPDEVAHRILSFLSFKDLTRVGALSKRCRQFYLSAPVVSFEYSSCKPRGVTNQKIAKLMSSLDRYLCYRGDHRMQIFSINWSCFWSEPASKFSDDRFRVITWIVNAVRCNVEVLDLRLACEFLALPSCVFLSESLRSLSVHLSWMILEAPSVSFSSNLCYLKLEKVTIVDERFFKWISRSCKFMKELQLIWIRGIQIISIESSSLESLLVWINDPNPIHLNVSGQKLESIDISFNDYYARTRSIEVNSFAPNLKYLKWEGVLNNSLNLGKLTGLEKAFLEGSMSAPLDNIRKLGIHCSSLKDDLVPAMVSLVRGMTNLNSLYIKTSLDGGDTKSVVSSGFGMGYWKLQNLAFVRQLKEVTIEPSTGSNEIEFARYILEHSQNLKKMFIFLHHGAKQSELAGMLSRSKMISTATIVIRGSGMVRCKRKKVCL</sequence>
<protein>
    <submittedName>
        <fullName evidence="3">F-box/LRR-repeat protein At3g58900-like</fullName>
    </submittedName>
</protein>
<dbReference type="InterPro" id="IPR006566">
    <property type="entry name" value="FBD"/>
</dbReference>
<dbReference type="Pfam" id="PF00646">
    <property type="entry name" value="F-box"/>
    <property type="match status" value="1"/>
</dbReference>